<evidence type="ECO:0000313" key="12">
    <source>
        <dbReference type="Proteomes" id="UP000521943"/>
    </source>
</evidence>
<name>A0A8H6MDA8_9AGAR</name>
<evidence type="ECO:0000256" key="5">
    <source>
        <dbReference type="ARBA" id="ARBA00022454"/>
    </source>
</evidence>
<evidence type="ECO:0000256" key="6">
    <source>
        <dbReference type="ARBA" id="ARBA00022895"/>
    </source>
</evidence>
<dbReference type="Pfam" id="PF02765">
    <property type="entry name" value="POT1"/>
    <property type="match status" value="1"/>
</dbReference>
<protein>
    <recommendedName>
        <fullName evidence="4">Protection of telomeres protein 1</fullName>
    </recommendedName>
</protein>
<feature type="compositionally biased region" description="Basic and acidic residues" evidence="9">
    <location>
        <begin position="11"/>
        <end position="35"/>
    </location>
</feature>
<dbReference type="InterPro" id="IPR032042">
    <property type="entry name" value="POT1PC"/>
</dbReference>
<evidence type="ECO:0000256" key="2">
    <source>
        <dbReference type="ARBA" id="ARBA00004574"/>
    </source>
</evidence>
<accession>A0A8H6MDA8</accession>
<evidence type="ECO:0000256" key="1">
    <source>
        <dbReference type="ARBA" id="ARBA00004123"/>
    </source>
</evidence>
<evidence type="ECO:0000256" key="3">
    <source>
        <dbReference type="ARBA" id="ARBA00008442"/>
    </source>
</evidence>
<dbReference type="Gene3D" id="2.40.50.140">
    <property type="entry name" value="Nucleic acid-binding proteins"/>
    <property type="match status" value="2"/>
</dbReference>
<keyword evidence="8" id="KW-0539">Nucleus</keyword>
<dbReference type="OrthoDB" id="2186770at2759"/>
<comment type="similarity">
    <text evidence="3">Belongs to the telombin family.</text>
</comment>
<dbReference type="Pfam" id="PF16686">
    <property type="entry name" value="POT1PC"/>
    <property type="match status" value="1"/>
</dbReference>
<dbReference type="InterPro" id="IPR012340">
    <property type="entry name" value="NA-bd_OB-fold"/>
</dbReference>
<dbReference type="GO" id="GO:0032210">
    <property type="term" value="P:regulation of telomere maintenance via telomerase"/>
    <property type="evidence" value="ECO:0007669"/>
    <property type="project" value="TreeGrafter"/>
</dbReference>
<comment type="caution">
    <text evidence="11">The sequence shown here is derived from an EMBL/GenBank/DDBJ whole genome shotgun (WGS) entry which is preliminary data.</text>
</comment>
<comment type="subcellular location">
    <subcellularLocation>
        <location evidence="2">Chromosome</location>
        <location evidence="2">Telomere</location>
    </subcellularLocation>
    <subcellularLocation>
        <location evidence="1">Nucleus</location>
    </subcellularLocation>
</comment>
<keyword evidence="5" id="KW-0158">Chromosome</keyword>
<feature type="region of interest" description="Disordered" evidence="9">
    <location>
        <begin position="1"/>
        <end position="56"/>
    </location>
</feature>
<evidence type="ECO:0000256" key="8">
    <source>
        <dbReference type="ARBA" id="ARBA00023242"/>
    </source>
</evidence>
<dbReference type="InterPro" id="IPR028389">
    <property type="entry name" value="POT1"/>
</dbReference>
<organism evidence="11 12">
    <name type="scientific">Ephemerocybe angulata</name>
    <dbReference type="NCBI Taxonomy" id="980116"/>
    <lineage>
        <taxon>Eukaryota</taxon>
        <taxon>Fungi</taxon>
        <taxon>Dikarya</taxon>
        <taxon>Basidiomycota</taxon>
        <taxon>Agaricomycotina</taxon>
        <taxon>Agaricomycetes</taxon>
        <taxon>Agaricomycetidae</taxon>
        <taxon>Agaricales</taxon>
        <taxon>Agaricineae</taxon>
        <taxon>Psathyrellaceae</taxon>
        <taxon>Ephemerocybe</taxon>
    </lineage>
</organism>
<evidence type="ECO:0000259" key="10">
    <source>
        <dbReference type="SMART" id="SM00976"/>
    </source>
</evidence>
<dbReference type="GO" id="GO:0000783">
    <property type="term" value="C:nuclear telomere cap complex"/>
    <property type="evidence" value="ECO:0007669"/>
    <property type="project" value="TreeGrafter"/>
</dbReference>
<evidence type="ECO:0000256" key="4">
    <source>
        <dbReference type="ARBA" id="ARBA00015253"/>
    </source>
</evidence>
<proteinExistence type="inferred from homology"/>
<dbReference type="PANTHER" id="PTHR14513">
    <property type="entry name" value="PROTECTION OF TELOMERES 1"/>
    <property type="match status" value="1"/>
</dbReference>
<evidence type="ECO:0000256" key="7">
    <source>
        <dbReference type="ARBA" id="ARBA00023125"/>
    </source>
</evidence>
<evidence type="ECO:0000256" key="9">
    <source>
        <dbReference type="SAM" id="MobiDB-lite"/>
    </source>
</evidence>
<dbReference type="SMART" id="SM00976">
    <property type="entry name" value="Telo_bind"/>
    <property type="match status" value="1"/>
</dbReference>
<evidence type="ECO:0000313" key="11">
    <source>
        <dbReference type="EMBL" id="KAF6759842.1"/>
    </source>
</evidence>
<dbReference type="GO" id="GO:0098505">
    <property type="term" value="F:G-rich strand telomeric DNA binding"/>
    <property type="evidence" value="ECO:0007669"/>
    <property type="project" value="TreeGrafter"/>
</dbReference>
<reference evidence="11 12" key="1">
    <citation type="submission" date="2020-07" db="EMBL/GenBank/DDBJ databases">
        <title>Comparative genomics of pyrophilous fungi reveals a link between fire events and developmental genes.</title>
        <authorList>
            <consortium name="DOE Joint Genome Institute"/>
            <person name="Steindorff A.S."/>
            <person name="Carver A."/>
            <person name="Calhoun S."/>
            <person name="Stillman K."/>
            <person name="Liu H."/>
            <person name="Lipzen A."/>
            <person name="Pangilinan J."/>
            <person name="Labutti K."/>
            <person name="Bruns T.D."/>
            <person name="Grigoriev I.V."/>
        </authorList>
    </citation>
    <scope>NUCLEOTIDE SEQUENCE [LARGE SCALE GENOMIC DNA]</scope>
    <source>
        <strain evidence="11 12">CBS 144469</strain>
    </source>
</reference>
<keyword evidence="12" id="KW-1185">Reference proteome</keyword>
<sequence>MKRPSIGGDESDSKRIKSDEADCPRNPSDTEKIDQAEGTASSTHTQEPKSDLPKLPEGFVSIDALSRGEGIVSVIGIVQESEPVIRAARGTRDWKQSLRIGDASTRPGERVRVNLFAKDEAHLPNPNIGDILILRGVRDTGYQTASQLVGSSGGYTWDIVCKKPGSSDRKAPWTTPLEPAVVEFCHRLLDWASDKKETEAVSELLGVEVDKPVLDGRSHTLLDGLQAALDGNGYIDTTVEVLAIHPYETEPNRYTVWATDYTRNPEWESHNSGFNFLDWCPVPFRPYAFRIEFWDDAAVVAPTMKKNAYYNLRNTCVRRDNFGLIEGRQREAKITLLNEDDEYPHLKALVQRRKAWLKNWGSNRRASHGGSHPF</sequence>
<dbReference type="SUPFAM" id="SSF50249">
    <property type="entry name" value="Nucleic acid-binding proteins"/>
    <property type="match status" value="1"/>
</dbReference>
<dbReference type="Proteomes" id="UP000521943">
    <property type="component" value="Unassembled WGS sequence"/>
</dbReference>
<dbReference type="GO" id="GO:0016233">
    <property type="term" value="P:telomere capping"/>
    <property type="evidence" value="ECO:0007669"/>
    <property type="project" value="TreeGrafter"/>
</dbReference>
<keyword evidence="6" id="KW-0779">Telomere</keyword>
<dbReference type="InterPro" id="IPR011564">
    <property type="entry name" value="Telomer_end-bd_POT1/Cdc13"/>
</dbReference>
<feature type="domain" description="Telomeric single stranded DNA binding POT1/Cdc13" evidence="10">
    <location>
        <begin position="59"/>
        <end position="193"/>
    </location>
</feature>
<keyword evidence="7" id="KW-0238">DNA-binding</keyword>
<dbReference type="AlphaFoldDB" id="A0A8H6MDA8"/>
<dbReference type="EMBL" id="JACGCI010000014">
    <property type="protein sequence ID" value="KAF6759842.1"/>
    <property type="molecule type" value="Genomic_DNA"/>
</dbReference>
<dbReference type="PANTHER" id="PTHR14513:SF0">
    <property type="entry name" value="PROTECTION OF TELOMERES PROTEIN 1"/>
    <property type="match status" value="1"/>
</dbReference>
<dbReference type="GO" id="GO:0010521">
    <property type="term" value="F:telomerase inhibitor activity"/>
    <property type="evidence" value="ECO:0007669"/>
    <property type="project" value="TreeGrafter"/>
</dbReference>
<gene>
    <name evidence="11" type="ORF">DFP72DRAFT_1098928</name>
</gene>